<protein>
    <recommendedName>
        <fullName evidence="5">Tyr recombinase domain-containing protein</fullName>
    </recommendedName>
</protein>
<dbReference type="InterPro" id="IPR025166">
    <property type="entry name" value="Integrase_DNA_bind_dom"/>
</dbReference>
<dbReference type="Gene3D" id="1.10.150.130">
    <property type="match status" value="1"/>
</dbReference>
<dbReference type="EMBL" id="FPBZ01000002">
    <property type="protein sequence ID" value="SFU39078.1"/>
    <property type="molecule type" value="Genomic_DNA"/>
</dbReference>
<evidence type="ECO:0000256" key="3">
    <source>
        <dbReference type="ARBA" id="ARBA00023125"/>
    </source>
</evidence>
<dbReference type="Proteomes" id="UP000182649">
    <property type="component" value="Unassembled WGS sequence"/>
</dbReference>
<dbReference type="PROSITE" id="PS51898">
    <property type="entry name" value="TYR_RECOMBINASE"/>
    <property type="match status" value="1"/>
</dbReference>
<dbReference type="CDD" id="cd00801">
    <property type="entry name" value="INT_P4_C"/>
    <property type="match status" value="1"/>
</dbReference>
<dbReference type="InterPro" id="IPR050808">
    <property type="entry name" value="Phage_Integrase"/>
</dbReference>
<sequence length="482" mass="55353">MTKYPKGKKGSKWTVKELDAVKTEWKGDTLNDGGGLSGEVRVNSGSVSIVFRYAFKWQGKVAWHYCGTYPTVDMAVIREERDKARDLVKSGVDPRAHRVAAKIEAQAAIQEIIRAEEQKRTETLTFSDLYAIWIRDGVNRSDGNKYIKQSFGKHAIPVLGDIEVRHLTENHLRDLYRRIIAAGKTATAVELSKDIGQMLRWAEKRKPWRALLIDGNPAELVDIKQLVPKGYTKERKRVLSIEEIIKLKMIFDGKETKYVEASQKYAAEHPLKKESQIALWLCLGTLCRIGELLKTEWKHVDFQQRTWFIPAANTKGEHGRKRDQLVYLSNFTLDQFKQLHTLTGYSYWVFPARNKEGPVCEKTVSKQVGDRQVKFKQRSRKLRGRVENNSLVLGDEEWTPHDLRRTGSTMMQKLKVNRDIINLCQNHVIGSKVDRVYLLDEYADEKREAWEKLGDKLELILTLNGTPIVLCESSVHHLPCGV</sequence>
<keyword evidence="2" id="KW-0229">DNA integration</keyword>
<proteinExistence type="inferred from homology"/>
<evidence type="ECO:0000256" key="4">
    <source>
        <dbReference type="ARBA" id="ARBA00023172"/>
    </source>
</evidence>
<dbReference type="Pfam" id="PF13356">
    <property type="entry name" value="Arm-DNA-bind_3"/>
    <property type="match status" value="1"/>
</dbReference>
<dbReference type="Gene3D" id="1.10.443.10">
    <property type="entry name" value="Intergrase catalytic core"/>
    <property type="match status" value="1"/>
</dbReference>
<evidence type="ECO:0000313" key="7">
    <source>
        <dbReference type="Proteomes" id="UP000182649"/>
    </source>
</evidence>
<dbReference type="GO" id="GO:0003677">
    <property type="term" value="F:DNA binding"/>
    <property type="evidence" value="ECO:0007669"/>
    <property type="project" value="UniProtKB-KW"/>
</dbReference>
<evidence type="ECO:0000256" key="2">
    <source>
        <dbReference type="ARBA" id="ARBA00022908"/>
    </source>
</evidence>
<dbReference type="InterPro" id="IPR002104">
    <property type="entry name" value="Integrase_catalytic"/>
</dbReference>
<dbReference type="RefSeq" id="WP_074973018.1">
    <property type="nucleotide sequence ID" value="NZ_FPBZ01000002.1"/>
</dbReference>
<dbReference type="OrthoDB" id="9775880at2"/>
<gene>
    <name evidence="6" type="ORF">SAMN05216417_102167</name>
</gene>
<dbReference type="InterPro" id="IPR053876">
    <property type="entry name" value="Phage_int_M"/>
</dbReference>
<dbReference type="SUPFAM" id="SSF56349">
    <property type="entry name" value="DNA breaking-rejoining enzymes"/>
    <property type="match status" value="1"/>
</dbReference>
<keyword evidence="3" id="KW-0238">DNA-binding</keyword>
<feature type="domain" description="Tyr recombinase" evidence="5">
    <location>
        <begin position="234"/>
        <end position="451"/>
    </location>
</feature>
<dbReference type="InterPro" id="IPR011010">
    <property type="entry name" value="DNA_brk_join_enz"/>
</dbReference>
<dbReference type="Gene3D" id="3.30.160.390">
    <property type="entry name" value="Integrase, DNA-binding domain"/>
    <property type="match status" value="1"/>
</dbReference>
<dbReference type="InterPro" id="IPR038488">
    <property type="entry name" value="Integrase_DNA-bd_sf"/>
</dbReference>
<dbReference type="GO" id="GO:0006310">
    <property type="term" value="P:DNA recombination"/>
    <property type="evidence" value="ECO:0007669"/>
    <property type="project" value="UniProtKB-KW"/>
</dbReference>
<dbReference type="AlphaFoldDB" id="A0A1I7FSF1"/>
<dbReference type="PANTHER" id="PTHR30629:SF2">
    <property type="entry name" value="PROPHAGE INTEGRASE INTS-RELATED"/>
    <property type="match status" value="1"/>
</dbReference>
<dbReference type="GO" id="GO:0015074">
    <property type="term" value="P:DNA integration"/>
    <property type="evidence" value="ECO:0007669"/>
    <property type="project" value="UniProtKB-KW"/>
</dbReference>
<dbReference type="InterPro" id="IPR010998">
    <property type="entry name" value="Integrase_recombinase_N"/>
</dbReference>
<evidence type="ECO:0000313" key="6">
    <source>
        <dbReference type="EMBL" id="SFU39078.1"/>
    </source>
</evidence>
<dbReference type="InterPro" id="IPR013762">
    <property type="entry name" value="Integrase-like_cat_sf"/>
</dbReference>
<organism evidence="6 7">
    <name type="scientific">Nitrosospira multiformis</name>
    <dbReference type="NCBI Taxonomy" id="1231"/>
    <lineage>
        <taxon>Bacteria</taxon>
        <taxon>Pseudomonadati</taxon>
        <taxon>Pseudomonadota</taxon>
        <taxon>Betaproteobacteria</taxon>
        <taxon>Nitrosomonadales</taxon>
        <taxon>Nitrosomonadaceae</taxon>
        <taxon>Nitrosospira</taxon>
    </lineage>
</organism>
<dbReference type="Pfam" id="PF22022">
    <property type="entry name" value="Phage_int_M"/>
    <property type="match status" value="1"/>
</dbReference>
<name>A0A1I7FSF1_9PROT</name>
<dbReference type="Pfam" id="PF00589">
    <property type="entry name" value="Phage_integrase"/>
    <property type="match status" value="1"/>
</dbReference>
<keyword evidence="4" id="KW-0233">DNA recombination</keyword>
<dbReference type="PANTHER" id="PTHR30629">
    <property type="entry name" value="PROPHAGE INTEGRASE"/>
    <property type="match status" value="1"/>
</dbReference>
<evidence type="ECO:0000256" key="1">
    <source>
        <dbReference type="ARBA" id="ARBA00008857"/>
    </source>
</evidence>
<reference evidence="6 7" key="1">
    <citation type="submission" date="2016-10" db="EMBL/GenBank/DDBJ databases">
        <authorList>
            <person name="de Groot N.N."/>
        </authorList>
    </citation>
    <scope>NUCLEOTIDE SEQUENCE [LARGE SCALE GENOMIC DNA]</scope>
    <source>
        <strain evidence="6 7">Nl14</strain>
    </source>
</reference>
<comment type="similarity">
    <text evidence="1">Belongs to the 'phage' integrase family.</text>
</comment>
<accession>A0A1I7FSF1</accession>
<evidence type="ECO:0000259" key="5">
    <source>
        <dbReference type="PROSITE" id="PS51898"/>
    </source>
</evidence>